<accession>A0A7J8NLX6</accession>
<gene>
    <name evidence="1" type="ORF">Golob_027974</name>
</gene>
<dbReference type="AlphaFoldDB" id="A0A7J8NLX6"/>
<evidence type="ECO:0000313" key="2">
    <source>
        <dbReference type="Proteomes" id="UP000593572"/>
    </source>
</evidence>
<evidence type="ECO:0000313" key="1">
    <source>
        <dbReference type="EMBL" id="MBA0577814.1"/>
    </source>
</evidence>
<comment type="caution">
    <text evidence="1">The sequence shown here is derived from an EMBL/GenBank/DDBJ whole genome shotgun (WGS) entry which is preliminary data.</text>
</comment>
<organism evidence="1 2">
    <name type="scientific">Gossypium lobatum</name>
    <dbReference type="NCBI Taxonomy" id="34289"/>
    <lineage>
        <taxon>Eukaryota</taxon>
        <taxon>Viridiplantae</taxon>
        <taxon>Streptophyta</taxon>
        <taxon>Embryophyta</taxon>
        <taxon>Tracheophyta</taxon>
        <taxon>Spermatophyta</taxon>
        <taxon>Magnoliopsida</taxon>
        <taxon>eudicotyledons</taxon>
        <taxon>Gunneridae</taxon>
        <taxon>Pentapetalae</taxon>
        <taxon>rosids</taxon>
        <taxon>malvids</taxon>
        <taxon>Malvales</taxon>
        <taxon>Malvaceae</taxon>
        <taxon>Malvoideae</taxon>
        <taxon>Gossypium</taxon>
    </lineage>
</organism>
<keyword evidence="2" id="KW-1185">Reference proteome</keyword>
<dbReference type="EMBL" id="JABEZX010357303">
    <property type="protein sequence ID" value="MBA0577814.1"/>
    <property type="molecule type" value="Genomic_DNA"/>
</dbReference>
<proteinExistence type="predicted"/>
<dbReference type="Proteomes" id="UP000593572">
    <property type="component" value="Unassembled WGS sequence"/>
</dbReference>
<reference evidence="1 2" key="1">
    <citation type="journal article" date="2019" name="Genome Biol. Evol.">
        <title>Insights into the evolution of the New World diploid cottons (Gossypium, subgenus Houzingenia) based on genome sequencing.</title>
        <authorList>
            <person name="Grover C.E."/>
            <person name="Arick M.A. 2nd"/>
            <person name="Thrash A."/>
            <person name="Conover J.L."/>
            <person name="Sanders W.S."/>
            <person name="Peterson D.G."/>
            <person name="Frelichowski J.E."/>
            <person name="Scheffler J.A."/>
            <person name="Scheffler B.E."/>
            <person name="Wendel J.F."/>
        </authorList>
    </citation>
    <scope>NUCLEOTIDE SEQUENCE [LARGE SCALE GENOMIC DNA]</scope>
    <source>
        <strain evidence="1">157</strain>
        <tissue evidence="1">Leaf</tissue>
    </source>
</reference>
<sequence length="101" mass="11296">MDPLEGLRRGLDVNPLTLVVATNVAEEKAIVSSRNSAVLMDFGIRNKSKRGNKEAQNVKDNDNIATLGCGVVTPDFKFKEFRLERQCRDINLVVPQHPMMN</sequence>
<name>A0A7J8NLX6_9ROSI</name>
<protein>
    <submittedName>
        <fullName evidence="1">Uncharacterized protein</fullName>
    </submittedName>
</protein>